<sequence length="275" mass="28692">MKKLSTKLIGKVAIITGGARGIGGATAELFAKNGAYVVIADVLDELGSHLATSIGGRYIHCDVSKEKDVEAAVEFALAWKGELDIMFNNAGIGGPGGSISDLDMEDVKAVLSINLYGIIHGIKHASRAMISGKNGGSLICSSSSAAILGGLASHPYTASKNAILGPAKTTACELGMHPIRVNCISPHGIPSEMLLDAYRVWLGKDDIKPEDVTHEIVGERASLLKGRGGKFEDVAEAVLFLASDESGFIAGHNLVVDGGFTSAVSHLSFIYTPIY</sequence>
<organism evidence="3 4">
    <name type="scientific">Coffea arabica</name>
    <name type="common">Arabian coffee</name>
    <dbReference type="NCBI Taxonomy" id="13443"/>
    <lineage>
        <taxon>Eukaryota</taxon>
        <taxon>Viridiplantae</taxon>
        <taxon>Streptophyta</taxon>
        <taxon>Embryophyta</taxon>
        <taxon>Tracheophyta</taxon>
        <taxon>Spermatophyta</taxon>
        <taxon>Magnoliopsida</taxon>
        <taxon>eudicotyledons</taxon>
        <taxon>Gunneridae</taxon>
        <taxon>Pentapetalae</taxon>
        <taxon>asterids</taxon>
        <taxon>lamiids</taxon>
        <taxon>Gentianales</taxon>
        <taxon>Rubiaceae</taxon>
        <taxon>Ixoroideae</taxon>
        <taxon>Gardenieae complex</taxon>
        <taxon>Bertiereae - Coffeeae clade</taxon>
        <taxon>Coffeeae</taxon>
        <taxon>Coffea</taxon>
    </lineage>
</organism>
<dbReference type="PANTHER" id="PTHR43180">
    <property type="entry name" value="3-OXOACYL-(ACYL-CARRIER-PROTEIN) REDUCTASE (AFU_ORTHOLOGUE AFUA_6G11210)"/>
    <property type="match status" value="1"/>
</dbReference>
<dbReference type="Proteomes" id="UP001652660">
    <property type="component" value="Chromosome 11c"/>
</dbReference>
<comment type="similarity">
    <text evidence="1">Belongs to the short-chain dehydrogenases/reductases (SDR) family.</text>
</comment>
<evidence type="ECO:0000313" key="3">
    <source>
        <dbReference type="Proteomes" id="UP001652660"/>
    </source>
</evidence>
<dbReference type="InterPro" id="IPR036291">
    <property type="entry name" value="NAD(P)-bd_dom_sf"/>
</dbReference>
<name>A0ABM4W328_COFAR</name>
<dbReference type="GeneID" id="113716044"/>
<protein>
    <submittedName>
        <fullName evidence="4">Short-chain dehydrogenase reductase ATA1-like</fullName>
    </submittedName>
</protein>
<dbReference type="SUPFAM" id="SSF51735">
    <property type="entry name" value="NAD(P)-binding Rossmann-fold domains"/>
    <property type="match status" value="1"/>
</dbReference>
<gene>
    <name evidence="4" type="primary">LOC113716044</name>
</gene>
<dbReference type="PRINTS" id="PR00080">
    <property type="entry name" value="SDRFAMILY"/>
</dbReference>
<dbReference type="Pfam" id="PF13561">
    <property type="entry name" value="adh_short_C2"/>
    <property type="match status" value="1"/>
</dbReference>
<evidence type="ECO:0000256" key="2">
    <source>
        <dbReference type="ARBA" id="ARBA00023002"/>
    </source>
</evidence>
<accession>A0ABM4W328</accession>
<reference evidence="4" key="1">
    <citation type="submission" date="2025-08" db="UniProtKB">
        <authorList>
            <consortium name="RefSeq"/>
        </authorList>
    </citation>
    <scope>IDENTIFICATION</scope>
    <source>
        <tissue evidence="4">Leaves</tissue>
    </source>
</reference>
<dbReference type="PANTHER" id="PTHR43180:SF42">
    <property type="entry name" value="SHORT-CHAIN DEHYDROGENASE REDUCTASE ATA1"/>
    <property type="match status" value="1"/>
</dbReference>
<dbReference type="RefSeq" id="XP_071926198.1">
    <property type="nucleotide sequence ID" value="XM_072070097.1"/>
</dbReference>
<dbReference type="Gene3D" id="3.40.50.720">
    <property type="entry name" value="NAD(P)-binding Rossmann-like Domain"/>
    <property type="match status" value="1"/>
</dbReference>
<keyword evidence="2" id="KW-0560">Oxidoreductase</keyword>
<keyword evidence="3" id="KW-1185">Reference proteome</keyword>
<dbReference type="PRINTS" id="PR00081">
    <property type="entry name" value="GDHRDH"/>
</dbReference>
<dbReference type="InterPro" id="IPR002347">
    <property type="entry name" value="SDR_fam"/>
</dbReference>
<evidence type="ECO:0000313" key="4">
    <source>
        <dbReference type="RefSeq" id="XP_071926198.1"/>
    </source>
</evidence>
<proteinExistence type="inferred from homology"/>
<evidence type="ECO:0000256" key="1">
    <source>
        <dbReference type="ARBA" id="ARBA00006484"/>
    </source>
</evidence>